<evidence type="ECO:0000256" key="1">
    <source>
        <dbReference type="ARBA" id="ARBA00004275"/>
    </source>
</evidence>
<evidence type="ECO:0000256" key="5">
    <source>
        <dbReference type="SAM" id="MobiDB-lite"/>
    </source>
</evidence>
<dbReference type="AlphaFoldDB" id="A0A4C1YVR9"/>
<dbReference type="SUPFAM" id="SSF56801">
    <property type="entry name" value="Acetyl-CoA synthetase-like"/>
    <property type="match status" value="1"/>
</dbReference>
<dbReference type="InterPro" id="IPR042099">
    <property type="entry name" value="ANL_N_sf"/>
</dbReference>
<comment type="subcellular location">
    <subcellularLocation>
        <location evidence="1">Peroxisome</location>
    </subcellularLocation>
</comment>
<evidence type="ECO:0000256" key="4">
    <source>
        <dbReference type="ARBA" id="ARBA00023140"/>
    </source>
</evidence>
<feature type="region of interest" description="Disordered" evidence="5">
    <location>
        <begin position="230"/>
        <end position="255"/>
    </location>
</feature>
<dbReference type="Gene3D" id="3.30.300.30">
    <property type="match status" value="1"/>
</dbReference>
<dbReference type="PANTHER" id="PTHR24096:SF149">
    <property type="entry name" value="AMP-BINDING DOMAIN-CONTAINING PROTEIN-RELATED"/>
    <property type="match status" value="1"/>
</dbReference>
<dbReference type="InterPro" id="IPR020845">
    <property type="entry name" value="AMP-binding_CS"/>
</dbReference>
<reference evidence="8 9" key="1">
    <citation type="journal article" date="2019" name="Commun. Biol.">
        <title>The bagworm genome reveals a unique fibroin gene that provides high tensile strength.</title>
        <authorList>
            <person name="Kono N."/>
            <person name="Nakamura H."/>
            <person name="Ohtoshi R."/>
            <person name="Tomita M."/>
            <person name="Numata K."/>
            <person name="Arakawa K."/>
        </authorList>
    </citation>
    <scope>NUCLEOTIDE SEQUENCE [LARGE SCALE GENOMIC DNA]</scope>
</reference>
<dbReference type="FunFam" id="3.30.300.30:FF:000007">
    <property type="entry name" value="4-coumarate--CoA ligase 2"/>
    <property type="match status" value="1"/>
</dbReference>
<dbReference type="GO" id="GO:0004497">
    <property type="term" value="F:monooxygenase activity"/>
    <property type="evidence" value="ECO:0007669"/>
    <property type="project" value="UniProtKB-KW"/>
</dbReference>
<dbReference type="Proteomes" id="UP000299102">
    <property type="component" value="Unassembled WGS sequence"/>
</dbReference>
<keyword evidence="3" id="KW-0436">Ligase</keyword>
<feature type="domain" description="AMP-dependent synthetase/ligase" evidence="6">
    <location>
        <begin position="38"/>
        <end position="211"/>
    </location>
</feature>
<dbReference type="STRING" id="151549.A0A4C1YVR9"/>
<dbReference type="GO" id="GO:0005777">
    <property type="term" value="C:peroxisome"/>
    <property type="evidence" value="ECO:0007669"/>
    <property type="project" value="UniProtKB-SubCell"/>
</dbReference>
<dbReference type="GO" id="GO:0016405">
    <property type="term" value="F:CoA-ligase activity"/>
    <property type="evidence" value="ECO:0007669"/>
    <property type="project" value="TreeGrafter"/>
</dbReference>
<dbReference type="Pfam" id="PF13193">
    <property type="entry name" value="AMP-binding_C"/>
    <property type="match status" value="1"/>
</dbReference>
<proteinExistence type="inferred from homology"/>
<comment type="similarity">
    <text evidence="2">Belongs to the ATP-dependent AMP-binding enzyme family.</text>
</comment>
<evidence type="ECO:0000256" key="3">
    <source>
        <dbReference type="ARBA" id="ARBA00022598"/>
    </source>
</evidence>
<evidence type="ECO:0000259" key="6">
    <source>
        <dbReference type="Pfam" id="PF00501"/>
    </source>
</evidence>
<evidence type="ECO:0000313" key="8">
    <source>
        <dbReference type="EMBL" id="GBP80386.1"/>
    </source>
</evidence>
<keyword evidence="8" id="KW-0503">Monooxygenase</keyword>
<dbReference type="Pfam" id="PF00501">
    <property type="entry name" value="AMP-binding"/>
    <property type="match status" value="2"/>
</dbReference>
<dbReference type="InterPro" id="IPR000873">
    <property type="entry name" value="AMP-dep_synth/lig_dom"/>
</dbReference>
<evidence type="ECO:0000259" key="7">
    <source>
        <dbReference type="Pfam" id="PF13193"/>
    </source>
</evidence>
<evidence type="ECO:0000313" key="9">
    <source>
        <dbReference type="Proteomes" id="UP000299102"/>
    </source>
</evidence>
<protein>
    <submittedName>
        <fullName evidence="8">Luciferin 4-monooxygenase</fullName>
    </submittedName>
</protein>
<dbReference type="Gene3D" id="3.40.50.12780">
    <property type="entry name" value="N-terminal domain of ligase-like"/>
    <property type="match status" value="2"/>
</dbReference>
<comment type="caution">
    <text evidence="8">The sequence shown here is derived from an EMBL/GenBank/DDBJ whole genome shotgun (WGS) entry which is preliminary data.</text>
</comment>
<gene>
    <name evidence="8" type="ORF">EVAR_44619_1</name>
</gene>
<name>A0A4C1YVR9_EUMVA</name>
<feature type="domain" description="AMP-binding enzyme C-terminal" evidence="7">
    <location>
        <begin position="338"/>
        <end position="414"/>
    </location>
</feature>
<accession>A0A4C1YVR9</accession>
<evidence type="ECO:0000256" key="2">
    <source>
        <dbReference type="ARBA" id="ARBA00006432"/>
    </source>
</evidence>
<sequence>MLAPKNFLRGDPEFQVPAHLNFGQYMIQCLRKIDRNLKALINDETGEETTYGEFLQDVANISISLAELGIGKGHTVAICSERNNTFVATTLAVICTGATYTPLDVTAGKAVVRHNLGIAKPSYVICSRLFWDNYKDVLSSLDFIEHYVRFDDVPEDATAFAALRSRRVDVGAFEAADVRGADDVAMVLYSSGTTGPSKGVLLTHLNLLLSCNPTQLPHLKDIIQGYGMTEAGEPTSESRAPRGPRPGSVGTPAPATTLKIVDVDTREPLGPRTTGEICVKGPVLMKGYVGIPREQYLDEEGFLKTGDLGYYDEDHYVYIVDRIKDVIKYIGFQVPPAELEAVLLQHSAVMEAGVVGRPDPEYDELPTAFVVKQPGAKVTEQELIDFVASQVSPYMQLRGGVKFVAVLPRNPRGKLLRRELKEMIKEVD</sequence>
<dbReference type="EMBL" id="BGZK01001460">
    <property type="protein sequence ID" value="GBP80386.1"/>
    <property type="molecule type" value="Genomic_DNA"/>
</dbReference>
<dbReference type="PROSITE" id="PS00455">
    <property type="entry name" value="AMP_BINDING"/>
    <property type="match status" value="1"/>
</dbReference>
<dbReference type="PANTHER" id="PTHR24096">
    <property type="entry name" value="LONG-CHAIN-FATTY-ACID--COA LIGASE"/>
    <property type="match status" value="1"/>
</dbReference>
<feature type="domain" description="AMP-dependent synthetase/ligase" evidence="6">
    <location>
        <begin position="220"/>
        <end position="288"/>
    </location>
</feature>
<dbReference type="OrthoDB" id="10253869at2759"/>
<keyword evidence="9" id="KW-1185">Reference proteome</keyword>
<dbReference type="InterPro" id="IPR045851">
    <property type="entry name" value="AMP-bd_C_sf"/>
</dbReference>
<organism evidence="8 9">
    <name type="scientific">Eumeta variegata</name>
    <name type="common">Bagworm moth</name>
    <name type="synonym">Eumeta japonica</name>
    <dbReference type="NCBI Taxonomy" id="151549"/>
    <lineage>
        <taxon>Eukaryota</taxon>
        <taxon>Metazoa</taxon>
        <taxon>Ecdysozoa</taxon>
        <taxon>Arthropoda</taxon>
        <taxon>Hexapoda</taxon>
        <taxon>Insecta</taxon>
        <taxon>Pterygota</taxon>
        <taxon>Neoptera</taxon>
        <taxon>Endopterygota</taxon>
        <taxon>Lepidoptera</taxon>
        <taxon>Glossata</taxon>
        <taxon>Ditrysia</taxon>
        <taxon>Tineoidea</taxon>
        <taxon>Psychidae</taxon>
        <taxon>Oiketicinae</taxon>
        <taxon>Eumeta</taxon>
    </lineage>
</organism>
<keyword evidence="4" id="KW-0576">Peroxisome</keyword>
<dbReference type="InterPro" id="IPR025110">
    <property type="entry name" value="AMP-bd_C"/>
</dbReference>
<keyword evidence="8" id="KW-0560">Oxidoreductase</keyword>